<dbReference type="AlphaFoldDB" id="A0AAJ7RJI7"/>
<evidence type="ECO:0000313" key="2">
    <source>
        <dbReference type="Proteomes" id="UP000694920"/>
    </source>
</evidence>
<feature type="compositionally biased region" description="Polar residues" evidence="1">
    <location>
        <begin position="73"/>
        <end position="89"/>
    </location>
</feature>
<proteinExistence type="predicted"/>
<protein>
    <submittedName>
        <fullName evidence="3">Uncharacterized protein LOC112494471</fullName>
    </submittedName>
</protein>
<sequence>MFLQRLPEHVQELLSVVEGVELNKLAEVADKAMDRRRVPHVATISNSDNHIASDLAALAKQISKLSTRLECSDNPNKGTTAQTDSTKSTQQDDKWLELKNMIEELAKQRRSYYNKNQQNRSGGRSRSRER</sequence>
<dbReference type="KEGG" id="ccin:112494471"/>
<keyword evidence="2" id="KW-1185">Reference proteome</keyword>
<name>A0AAJ7RJI7_CEPCN</name>
<gene>
    <name evidence="3" type="primary">LOC112494471</name>
</gene>
<dbReference type="RefSeq" id="XP_024941491.1">
    <property type="nucleotide sequence ID" value="XM_025085723.1"/>
</dbReference>
<dbReference type="Proteomes" id="UP000694920">
    <property type="component" value="Unplaced"/>
</dbReference>
<accession>A0AAJ7RJI7</accession>
<evidence type="ECO:0000313" key="3">
    <source>
        <dbReference type="RefSeq" id="XP_024941491.1"/>
    </source>
</evidence>
<dbReference type="GeneID" id="112494471"/>
<reference evidence="3" key="1">
    <citation type="submission" date="2025-08" db="UniProtKB">
        <authorList>
            <consortium name="RefSeq"/>
        </authorList>
    </citation>
    <scope>IDENTIFICATION</scope>
</reference>
<organism evidence="2 3">
    <name type="scientific">Cephus cinctus</name>
    <name type="common">Wheat stem sawfly</name>
    <dbReference type="NCBI Taxonomy" id="211228"/>
    <lineage>
        <taxon>Eukaryota</taxon>
        <taxon>Metazoa</taxon>
        <taxon>Ecdysozoa</taxon>
        <taxon>Arthropoda</taxon>
        <taxon>Hexapoda</taxon>
        <taxon>Insecta</taxon>
        <taxon>Pterygota</taxon>
        <taxon>Neoptera</taxon>
        <taxon>Endopterygota</taxon>
        <taxon>Hymenoptera</taxon>
        <taxon>Cephoidea</taxon>
        <taxon>Cephidae</taxon>
        <taxon>Cephus</taxon>
    </lineage>
</organism>
<feature type="region of interest" description="Disordered" evidence="1">
    <location>
        <begin position="67"/>
        <end position="94"/>
    </location>
</feature>
<feature type="region of interest" description="Disordered" evidence="1">
    <location>
        <begin position="107"/>
        <end position="130"/>
    </location>
</feature>
<evidence type="ECO:0000256" key="1">
    <source>
        <dbReference type="SAM" id="MobiDB-lite"/>
    </source>
</evidence>